<evidence type="ECO:0000313" key="10">
    <source>
        <dbReference type="Proteomes" id="UP000252357"/>
    </source>
</evidence>
<gene>
    <name evidence="9" type="ORF">DU000_03780</name>
</gene>
<proteinExistence type="inferred from homology"/>
<reference evidence="9 10" key="1">
    <citation type="journal article" date="2018" name="Int. J. Syst. Evol. Microbiol.">
        <title>Parvibium lacunae gen. nov., sp. nov., a new member of the family Alcaligenaceae isolated from a freshwater pond.</title>
        <authorList>
            <person name="Chen W.M."/>
            <person name="Xie P.B."/>
            <person name="Hsu M.Y."/>
            <person name="Sheu S.Y."/>
        </authorList>
    </citation>
    <scope>NUCLEOTIDE SEQUENCE [LARGE SCALE GENOMIC DNA]</scope>
    <source>
        <strain evidence="9 10">KMB9</strain>
    </source>
</reference>
<feature type="chain" id="PRO_5016845229" evidence="7">
    <location>
        <begin position="30"/>
        <end position="276"/>
    </location>
</feature>
<evidence type="ECO:0000256" key="2">
    <source>
        <dbReference type="ARBA" id="ARBA00022723"/>
    </source>
</evidence>
<evidence type="ECO:0000259" key="8">
    <source>
        <dbReference type="Pfam" id="PF01435"/>
    </source>
</evidence>
<evidence type="ECO:0000256" key="5">
    <source>
        <dbReference type="ARBA" id="ARBA00023049"/>
    </source>
</evidence>
<evidence type="ECO:0000256" key="7">
    <source>
        <dbReference type="SAM" id="SignalP"/>
    </source>
</evidence>
<protein>
    <submittedName>
        <fullName evidence="9">M48 family peptidase</fullName>
    </submittedName>
</protein>
<dbReference type="GO" id="GO:0016020">
    <property type="term" value="C:membrane"/>
    <property type="evidence" value="ECO:0007669"/>
    <property type="project" value="TreeGrafter"/>
</dbReference>
<dbReference type="PROSITE" id="PS51257">
    <property type="entry name" value="PROKAR_LIPOPROTEIN"/>
    <property type="match status" value="1"/>
</dbReference>
<dbReference type="Gene3D" id="3.30.2010.10">
    <property type="entry name" value="Metalloproteases ('zincins'), catalytic domain"/>
    <property type="match status" value="1"/>
</dbReference>
<dbReference type="RefSeq" id="WP_114401978.1">
    <property type="nucleotide sequence ID" value="NZ_QPGB01000001.1"/>
</dbReference>
<dbReference type="Proteomes" id="UP000252357">
    <property type="component" value="Unassembled WGS sequence"/>
</dbReference>
<dbReference type="CDD" id="cd07331">
    <property type="entry name" value="M48C_Oma1_like"/>
    <property type="match status" value="1"/>
</dbReference>
<comment type="cofactor">
    <cofactor evidence="6">
        <name>Zn(2+)</name>
        <dbReference type="ChEBI" id="CHEBI:29105"/>
    </cofactor>
    <text evidence="6">Binds 1 zinc ion per subunit.</text>
</comment>
<dbReference type="PANTHER" id="PTHR22726:SF1">
    <property type="entry name" value="METALLOENDOPEPTIDASE OMA1, MITOCHONDRIAL"/>
    <property type="match status" value="1"/>
</dbReference>
<feature type="signal peptide" evidence="7">
    <location>
        <begin position="1"/>
        <end position="29"/>
    </location>
</feature>
<keyword evidence="10" id="KW-1185">Reference proteome</keyword>
<keyword evidence="3 6" id="KW-0378">Hydrolase</keyword>
<keyword evidence="2" id="KW-0479">Metal-binding</keyword>
<dbReference type="InterPro" id="IPR051156">
    <property type="entry name" value="Mito/Outer_Membr_Metalloprot"/>
</dbReference>
<dbReference type="GO" id="GO:0046872">
    <property type="term" value="F:metal ion binding"/>
    <property type="evidence" value="ECO:0007669"/>
    <property type="project" value="UniProtKB-KW"/>
</dbReference>
<keyword evidence="7" id="KW-0732">Signal</keyword>
<dbReference type="OrthoDB" id="9810445at2"/>
<dbReference type="GO" id="GO:0004222">
    <property type="term" value="F:metalloendopeptidase activity"/>
    <property type="evidence" value="ECO:0007669"/>
    <property type="project" value="InterPro"/>
</dbReference>
<dbReference type="GO" id="GO:0051603">
    <property type="term" value="P:proteolysis involved in protein catabolic process"/>
    <property type="evidence" value="ECO:0007669"/>
    <property type="project" value="TreeGrafter"/>
</dbReference>
<dbReference type="Pfam" id="PF01435">
    <property type="entry name" value="Peptidase_M48"/>
    <property type="match status" value="1"/>
</dbReference>
<dbReference type="PANTHER" id="PTHR22726">
    <property type="entry name" value="METALLOENDOPEPTIDASE OMA1"/>
    <property type="match status" value="1"/>
</dbReference>
<comment type="caution">
    <text evidence="9">The sequence shown here is derived from an EMBL/GenBank/DDBJ whole genome shotgun (WGS) entry which is preliminary data.</text>
</comment>
<accession>A0A368L8I7</accession>
<evidence type="ECO:0000313" key="9">
    <source>
        <dbReference type="EMBL" id="RCS59831.1"/>
    </source>
</evidence>
<feature type="domain" description="Peptidase M48" evidence="8">
    <location>
        <begin position="80"/>
        <end position="263"/>
    </location>
</feature>
<keyword evidence="5 6" id="KW-0482">Metalloprotease</keyword>
<dbReference type="AlphaFoldDB" id="A0A368L8I7"/>
<comment type="similarity">
    <text evidence="6">Belongs to the peptidase M48 family.</text>
</comment>
<dbReference type="InterPro" id="IPR001915">
    <property type="entry name" value="Peptidase_M48"/>
</dbReference>
<evidence type="ECO:0000256" key="4">
    <source>
        <dbReference type="ARBA" id="ARBA00022833"/>
    </source>
</evidence>
<organism evidence="9 10">
    <name type="scientific">Parvibium lacunae</name>
    <dbReference type="NCBI Taxonomy" id="1888893"/>
    <lineage>
        <taxon>Bacteria</taxon>
        <taxon>Pseudomonadati</taxon>
        <taxon>Pseudomonadota</taxon>
        <taxon>Betaproteobacteria</taxon>
        <taxon>Burkholderiales</taxon>
        <taxon>Alcaligenaceae</taxon>
        <taxon>Parvibium</taxon>
    </lineage>
</organism>
<name>A0A368L8I7_9BURK</name>
<keyword evidence="1 6" id="KW-0645">Protease</keyword>
<keyword evidence="4 6" id="KW-0862">Zinc</keyword>
<evidence type="ECO:0000256" key="1">
    <source>
        <dbReference type="ARBA" id="ARBA00022670"/>
    </source>
</evidence>
<dbReference type="EMBL" id="QPGB01000001">
    <property type="protein sequence ID" value="RCS59831.1"/>
    <property type="molecule type" value="Genomic_DNA"/>
</dbReference>
<sequence>MKRIGFSRFNTLKLAICLAFLSACSSVNTTDSGAVGIERKQLMSPLVSEKQMDATALQAYRDILAKEAKQGDLNSDPVLTRRVRAVAARLIPHTAVFRKDAPSWQWEINVIKSDELNAWCMPGGKIAFYSGIIQKLNLTDDEIAAVMGHEISHALREHSRERASEQMTAGLGLNILAAVTGVGQGGADLMGALYNVTFSLPNSRTHETEADRMGVELAARAGYNPHAAVTVWEKMGKFSQGQPPQFLSTHPSHETRIADLTEYARKVQPLYEQVRR</sequence>
<evidence type="ECO:0000256" key="6">
    <source>
        <dbReference type="RuleBase" id="RU003983"/>
    </source>
</evidence>
<evidence type="ECO:0000256" key="3">
    <source>
        <dbReference type="ARBA" id="ARBA00022801"/>
    </source>
</evidence>